<sequence length="208" mass="22783">MSFVAHDADRASPRRMTLEEWAALPEDEPGELVDGELVEEEMAGYVHEVVVIWLAHLLRSWAIAHGARVAGSAGKFAVSATRGRMPDLTVYLAGSRRPPAEGPIRVPPSIAVEVVSATPRDARRDRVEKLKEYAAFGVKWYWIVDPALQSFEILELGPESEYIHKVTSTDGRIESVPGCAGLLIDIDALWAEVAEVRAEGEGEAPEKT</sequence>
<proteinExistence type="predicted"/>
<evidence type="ECO:0000313" key="3">
    <source>
        <dbReference type="Proteomes" id="UP001221411"/>
    </source>
</evidence>
<keyword evidence="3" id="KW-1185">Reference proteome</keyword>
<comment type="caution">
    <text evidence="2">The sequence shown here is derived from an EMBL/GenBank/DDBJ whole genome shotgun (WGS) entry which is preliminary data.</text>
</comment>
<dbReference type="EMBL" id="JAQNDO010000001">
    <property type="protein sequence ID" value="MDC0739942.1"/>
    <property type="molecule type" value="Genomic_DNA"/>
</dbReference>
<evidence type="ECO:0000259" key="1">
    <source>
        <dbReference type="Pfam" id="PF05685"/>
    </source>
</evidence>
<dbReference type="Proteomes" id="UP001221411">
    <property type="component" value="Unassembled WGS sequence"/>
</dbReference>
<dbReference type="GO" id="GO:0004519">
    <property type="term" value="F:endonuclease activity"/>
    <property type="evidence" value="ECO:0007669"/>
    <property type="project" value="UniProtKB-KW"/>
</dbReference>
<keyword evidence="2" id="KW-0255">Endonuclease</keyword>
<dbReference type="RefSeq" id="WP_271914639.1">
    <property type="nucleotide sequence ID" value="NZ_JAQNDO010000001.1"/>
</dbReference>
<name>A0ABT5EEX3_9BACT</name>
<dbReference type="CDD" id="cd06260">
    <property type="entry name" value="DUF820-like"/>
    <property type="match status" value="1"/>
</dbReference>
<dbReference type="InterPro" id="IPR011335">
    <property type="entry name" value="Restrct_endonuc-II-like"/>
</dbReference>
<feature type="domain" description="Putative restriction endonuclease" evidence="1">
    <location>
        <begin position="20"/>
        <end position="179"/>
    </location>
</feature>
<dbReference type="SUPFAM" id="SSF52980">
    <property type="entry name" value="Restriction endonuclease-like"/>
    <property type="match status" value="1"/>
</dbReference>
<evidence type="ECO:0000313" key="2">
    <source>
        <dbReference type="EMBL" id="MDC0739942.1"/>
    </source>
</evidence>
<protein>
    <submittedName>
        <fullName evidence="2">Uma2 family endonuclease</fullName>
    </submittedName>
</protein>
<dbReference type="PANTHER" id="PTHR34107">
    <property type="entry name" value="SLL0198 PROTEIN-RELATED"/>
    <property type="match status" value="1"/>
</dbReference>
<reference evidence="2 3" key="1">
    <citation type="submission" date="2022-11" db="EMBL/GenBank/DDBJ databases">
        <title>Minimal conservation of predation-associated metabolite biosynthetic gene clusters underscores biosynthetic potential of Myxococcota including descriptions for ten novel species: Archangium lansinium sp. nov., Myxococcus landrumus sp. nov., Nannocystis bai.</title>
        <authorList>
            <person name="Ahearne A."/>
            <person name="Stevens C."/>
            <person name="Dowd S."/>
        </authorList>
    </citation>
    <scope>NUCLEOTIDE SEQUENCE [LARGE SCALE GENOMIC DNA]</scope>
    <source>
        <strain evidence="2 3">RJM3</strain>
    </source>
</reference>
<keyword evidence="2" id="KW-0540">Nuclease</keyword>
<dbReference type="Pfam" id="PF05685">
    <property type="entry name" value="Uma2"/>
    <property type="match status" value="1"/>
</dbReference>
<keyword evidence="2" id="KW-0378">Hydrolase</keyword>
<accession>A0ABT5EEX3</accession>
<dbReference type="PANTHER" id="PTHR34107:SF4">
    <property type="entry name" value="SLL1222 PROTEIN"/>
    <property type="match status" value="1"/>
</dbReference>
<dbReference type="InterPro" id="IPR008538">
    <property type="entry name" value="Uma2"/>
</dbReference>
<dbReference type="Gene3D" id="3.90.1570.10">
    <property type="entry name" value="tt1808, chain A"/>
    <property type="match status" value="1"/>
</dbReference>
<dbReference type="InterPro" id="IPR012296">
    <property type="entry name" value="Nuclease_put_TT1808"/>
</dbReference>
<organism evidence="2 3">
    <name type="scientific">Polyangium mundeleinium</name>
    <dbReference type="NCBI Taxonomy" id="2995306"/>
    <lineage>
        <taxon>Bacteria</taxon>
        <taxon>Pseudomonadati</taxon>
        <taxon>Myxococcota</taxon>
        <taxon>Polyangia</taxon>
        <taxon>Polyangiales</taxon>
        <taxon>Polyangiaceae</taxon>
        <taxon>Polyangium</taxon>
    </lineage>
</organism>
<gene>
    <name evidence="2" type="ORF">POL67_01205</name>
</gene>